<feature type="region of interest" description="Disordered" evidence="1">
    <location>
        <begin position="412"/>
        <end position="581"/>
    </location>
</feature>
<gene>
    <name evidence="2" type="ORF">PGLA1383_LOCUS10559</name>
</gene>
<evidence type="ECO:0000313" key="2">
    <source>
        <dbReference type="EMBL" id="CAE8591899.1"/>
    </source>
</evidence>
<accession>A0A813E1R4</accession>
<dbReference type="EMBL" id="CAJNNV010005290">
    <property type="protein sequence ID" value="CAE8591899.1"/>
    <property type="molecule type" value="Genomic_DNA"/>
</dbReference>
<name>A0A813E1R4_POLGL</name>
<evidence type="ECO:0000256" key="1">
    <source>
        <dbReference type="SAM" id="MobiDB-lite"/>
    </source>
</evidence>
<feature type="compositionally biased region" description="Basic and acidic residues" evidence="1">
    <location>
        <begin position="648"/>
        <end position="671"/>
    </location>
</feature>
<evidence type="ECO:0008006" key="4">
    <source>
        <dbReference type="Google" id="ProtNLM"/>
    </source>
</evidence>
<evidence type="ECO:0000313" key="3">
    <source>
        <dbReference type="Proteomes" id="UP000654075"/>
    </source>
</evidence>
<organism evidence="2 3">
    <name type="scientific">Polarella glacialis</name>
    <name type="common">Dinoflagellate</name>
    <dbReference type="NCBI Taxonomy" id="89957"/>
    <lineage>
        <taxon>Eukaryota</taxon>
        <taxon>Sar</taxon>
        <taxon>Alveolata</taxon>
        <taxon>Dinophyceae</taxon>
        <taxon>Suessiales</taxon>
        <taxon>Suessiaceae</taxon>
        <taxon>Polarella</taxon>
    </lineage>
</organism>
<dbReference type="AlphaFoldDB" id="A0A813E1R4"/>
<proteinExistence type="predicted"/>
<feature type="compositionally biased region" description="Basic and acidic residues" evidence="1">
    <location>
        <begin position="681"/>
        <end position="706"/>
    </location>
</feature>
<feature type="compositionally biased region" description="Basic and acidic residues" evidence="1">
    <location>
        <begin position="624"/>
        <end position="635"/>
    </location>
</feature>
<keyword evidence="3" id="KW-1185">Reference proteome</keyword>
<dbReference type="OrthoDB" id="10573702at2759"/>
<feature type="region of interest" description="Disordered" evidence="1">
    <location>
        <begin position="608"/>
        <end position="916"/>
    </location>
</feature>
<protein>
    <recommendedName>
        <fullName evidence="4">Fibronectin type-III domain-containing protein</fullName>
    </recommendedName>
</protein>
<feature type="compositionally biased region" description="Basic and acidic residues" evidence="1">
    <location>
        <begin position="443"/>
        <end position="457"/>
    </location>
</feature>
<feature type="compositionally biased region" description="Basic and acidic residues" evidence="1">
    <location>
        <begin position="721"/>
        <end position="902"/>
    </location>
</feature>
<feature type="non-terminal residue" evidence="2">
    <location>
        <position position="1"/>
    </location>
</feature>
<feature type="compositionally biased region" description="Basic and acidic residues" evidence="1">
    <location>
        <begin position="412"/>
        <end position="435"/>
    </location>
</feature>
<sequence>VTVSVAAAAGAKGCRELPWQRQPPVQLRSDEAVYGARVEGLQADARYCFMLASSNAVGTGRWSTPSALLQTPSAAPPAPVNAVATVALDAHQQVVVTLTWECGRGPGSGSVAAFEVSLVPVFKPTEARSSSSHSELRALRERIAAQGLERSGGRLTWAKALATPGFYRVEVVAENVAGQRSAAAVLSLDVLPEVFPPKELAPKAPFWAAEPLLLLGPAVGDAPRFAELEIGGGGPWVQTLLLWHQDQGPVDQGKSGVKRMSSGSLPSLIDVFCYFRHPGSSQVFRALLAEAVSESRLQVALPPNVPMSLRLAIRLDDAQVEPAGGLMSEPLSLLVSENCELLRPAWDIWTRHSPDGAPPRWSGLPEAIQSCIEASWLEGQPKFAFQLPEATAQMSAGAPEEPEDEEVLALGERESEDKDNQKDVDEEGNPQKDEAAAAQSLVEAREEGESKNEKPGQGDDSNNNNSNKEEEKDRSVPTLELVQQAEVGRKLAEEISEPQAAAEEADQKPAEEEANQKPAEEDAIPEHAEGEVIQHTDEAKQEIADEAKDEEAKQEIADEAKAAEEKAGQEAAKQDAGRQAEEAAAIYNQARQADEAKAVEDKFIQDAAGQDARRQADIDMQARQAEEAKAAEEKAIQQAAEIDMQARQAEEAKCKADSASEQEAREAEAKAQRLAATAAQREAKRLATEEAEQRRQAEEAAAEEARLQAMESARRRQAQKQAEREAKRKAAEEEKAKRKAAEEEERQKAAEEEARQKASEEEECKAAEEEEKKHRSAEEEARQKAAEEEKAKCKSAEEEERQKAAEENARQKAAEEEEAKQKGVEEAERQTAADEEAKRKAAEEEERQMATREEARQKAAEEEAKLKAAEEELRKKSAEDEARQKAAEEEEEAKRRAAKTEEQQMATDEEARQQAADEKLEKFKVTPEDEAASLQKAVEDATAEQLAIAVAVAESNGVGRDEVWFARVVQRRRAVVEELQRLVAGTASGVAQDLSGWRAMESCKMSSLKELVGRARAAPHDVTEDVRTLMDFAMAMTSRGTR</sequence>
<feature type="compositionally biased region" description="Basic and acidic residues" evidence="1">
    <location>
        <begin position="505"/>
        <end position="581"/>
    </location>
</feature>
<comment type="caution">
    <text evidence="2">The sequence shown here is derived from an EMBL/GenBank/DDBJ whole genome shotgun (WGS) entry which is preliminary data.</text>
</comment>
<reference evidence="2" key="1">
    <citation type="submission" date="2021-02" db="EMBL/GenBank/DDBJ databases">
        <authorList>
            <person name="Dougan E. K."/>
            <person name="Rhodes N."/>
            <person name="Thang M."/>
            <person name="Chan C."/>
        </authorList>
    </citation>
    <scope>NUCLEOTIDE SEQUENCE</scope>
</reference>
<dbReference type="OMA" id="DQICWRR"/>
<dbReference type="InterPro" id="IPR036116">
    <property type="entry name" value="FN3_sf"/>
</dbReference>
<dbReference type="SUPFAM" id="SSF49265">
    <property type="entry name" value="Fibronectin type III"/>
    <property type="match status" value="1"/>
</dbReference>
<dbReference type="Proteomes" id="UP000654075">
    <property type="component" value="Unassembled WGS sequence"/>
</dbReference>